<dbReference type="EMBL" id="CP114040">
    <property type="protein sequence ID" value="WAS94225.1"/>
    <property type="molecule type" value="Genomic_DNA"/>
</dbReference>
<protein>
    <recommendedName>
        <fullName evidence="3">Secreted protein</fullName>
    </recommendedName>
</protein>
<organism evidence="1 2">
    <name type="scientific">Nannocystis punicea</name>
    <dbReference type="NCBI Taxonomy" id="2995304"/>
    <lineage>
        <taxon>Bacteria</taxon>
        <taxon>Pseudomonadati</taxon>
        <taxon>Myxococcota</taxon>
        <taxon>Polyangia</taxon>
        <taxon>Nannocystales</taxon>
        <taxon>Nannocystaceae</taxon>
        <taxon>Nannocystis</taxon>
    </lineage>
</organism>
<keyword evidence="2" id="KW-1185">Reference proteome</keyword>
<evidence type="ECO:0000313" key="1">
    <source>
        <dbReference type="EMBL" id="WAS94225.1"/>
    </source>
</evidence>
<dbReference type="RefSeq" id="WP_269036562.1">
    <property type="nucleotide sequence ID" value="NZ_CP114040.1"/>
</dbReference>
<dbReference type="PROSITE" id="PS51257">
    <property type="entry name" value="PROKAR_LIPOPROTEIN"/>
    <property type="match status" value="1"/>
</dbReference>
<name>A0ABY7H571_9BACT</name>
<dbReference type="Proteomes" id="UP001164459">
    <property type="component" value="Chromosome"/>
</dbReference>
<proteinExistence type="predicted"/>
<gene>
    <name evidence="1" type="ORF">O0S08_49515</name>
</gene>
<accession>A0ABY7H571</accession>
<reference evidence="1" key="1">
    <citation type="submission" date="2022-11" db="EMBL/GenBank/DDBJ databases">
        <title>Minimal conservation of predation-associated metabolite biosynthetic gene clusters underscores biosynthetic potential of Myxococcota including descriptions for ten novel species: Archangium lansinium sp. nov., Myxococcus landrumus sp. nov., Nannocystis bai.</title>
        <authorList>
            <person name="Ahearne A."/>
            <person name="Stevens C."/>
            <person name="Dowd S."/>
        </authorList>
    </citation>
    <scope>NUCLEOTIDE SEQUENCE</scope>
    <source>
        <strain evidence="1">Fl3</strain>
    </source>
</reference>
<sequence length="86" mass="9092">MRSWLTLGLGFAAGLAFVVGCPLEDRGPSVAWAEEGDCGQWEFSAWTTYSPGSVSTLPPDWHPFAAVASGDSLGSVDVFARRCVSP</sequence>
<evidence type="ECO:0000313" key="2">
    <source>
        <dbReference type="Proteomes" id="UP001164459"/>
    </source>
</evidence>
<evidence type="ECO:0008006" key="3">
    <source>
        <dbReference type="Google" id="ProtNLM"/>
    </source>
</evidence>